<comment type="caution">
    <text evidence="11">The sequence shown here is derived from an EMBL/GenBank/DDBJ whole genome shotgun (WGS) entry which is preliminary data.</text>
</comment>
<feature type="transmembrane region" description="Helical" evidence="10">
    <location>
        <begin position="154"/>
        <end position="171"/>
    </location>
</feature>
<evidence type="ECO:0000256" key="2">
    <source>
        <dbReference type="ARBA" id="ARBA00022516"/>
    </source>
</evidence>
<name>A0A210QZJ8_MIZYE</name>
<dbReference type="GO" id="GO:0030148">
    <property type="term" value="P:sphingolipid biosynthetic process"/>
    <property type="evidence" value="ECO:0007669"/>
    <property type="project" value="TreeGrafter"/>
</dbReference>
<dbReference type="InterPro" id="IPR002076">
    <property type="entry name" value="ELO_fam"/>
</dbReference>
<evidence type="ECO:0000256" key="6">
    <source>
        <dbReference type="ARBA" id="ARBA00022989"/>
    </source>
</evidence>
<comment type="catalytic activity">
    <reaction evidence="10">
        <text>a very-long-chain acyl-CoA + malonyl-CoA + H(+) = a very-long-chain 3-oxoacyl-CoA + CO2 + CoA</text>
        <dbReference type="Rhea" id="RHEA:32727"/>
        <dbReference type="ChEBI" id="CHEBI:15378"/>
        <dbReference type="ChEBI" id="CHEBI:16526"/>
        <dbReference type="ChEBI" id="CHEBI:57287"/>
        <dbReference type="ChEBI" id="CHEBI:57384"/>
        <dbReference type="ChEBI" id="CHEBI:90725"/>
        <dbReference type="ChEBI" id="CHEBI:90736"/>
        <dbReference type="EC" id="2.3.1.199"/>
    </reaction>
</comment>
<organism evidence="11 12">
    <name type="scientific">Mizuhopecten yessoensis</name>
    <name type="common">Japanese scallop</name>
    <name type="synonym">Patinopecten yessoensis</name>
    <dbReference type="NCBI Taxonomy" id="6573"/>
    <lineage>
        <taxon>Eukaryota</taxon>
        <taxon>Metazoa</taxon>
        <taxon>Spiralia</taxon>
        <taxon>Lophotrochozoa</taxon>
        <taxon>Mollusca</taxon>
        <taxon>Bivalvia</taxon>
        <taxon>Autobranchia</taxon>
        <taxon>Pteriomorphia</taxon>
        <taxon>Pectinida</taxon>
        <taxon>Pectinoidea</taxon>
        <taxon>Pectinidae</taxon>
        <taxon>Mizuhopecten</taxon>
    </lineage>
</organism>
<keyword evidence="12" id="KW-1185">Reference proteome</keyword>
<keyword evidence="7 10" id="KW-0443">Lipid metabolism</keyword>
<gene>
    <name evidence="11" type="ORF">KP79_PYT18932</name>
</gene>
<keyword evidence="5 10" id="KW-0276">Fatty acid metabolism</keyword>
<dbReference type="PANTHER" id="PTHR11157">
    <property type="entry name" value="FATTY ACID ACYL TRANSFERASE-RELATED"/>
    <property type="match status" value="1"/>
</dbReference>
<dbReference type="GO" id="GO:0034625">
    <property type="term" value="P:fatty acid elongation, monounsaturated fatty acid"/>
    <property type="evidence" value="ECO:0007669"/>
    <property type="project" value="TreeGrafter"/>
</dbReference>
<comment type="subcellular location">
    <subcellularLocation>
        <location evidence="1">Membrane</location>
        <topology evidence="1">Multi-pass membrane protein</topology>
    </subcellularLocation>
</comment>
<keyword evidence="3 10" id="KW-0808">Transferase</keyword>
<evidence type="ECO:0000256" key="5">
    <source>
        <dbReference type="ARBA" id="ARBA00022832"/>
    </source>
</evidence>
<evidence type="ECO:0000256" key="9">
    <source>
        <dbReference type="ARBA" id="ARBA00023160"/>
    </source>
</evidence>
<feature type="transmembrane region" description="Helical" evidence="10">
    <location>
        <begin position="242"/>
        <end position="262"/>
    </location>
</feature>
<dbReference type="OrthoDB" id="434092at2759"/>
<dbReference type="EC" id="2.3.1.199" evidence="10"/>
<dbReference type="GO" id="GO:0034626">
    <property type="term" value="P:fatty acid elongation, polyunsaturated fatty acid"/>
    <property type="evidence" value="ECO:0007669"/>
    <property type="project" value="TreeGrafter"/>
</dbReference>
<keyword evidence="2 10" id="KW-0444">Lipid biosynthesis</keyword>
<feature type="transmembrane region" description="Helical" evidence="10">
    <location>
        <begin position="177"/>
        <end position="200"/>
    </location>
</feature>
<comment type="similarity">
    <text evidence="10">Belongs to the ELO family.</text>
</comment>
<dbReference type="AlphaFoldDB" id="A0A210QZJ8"/>
<sequence length="309" mass="36442">MDDNMTTISNFDVDMSCQRQNNDDKLKNPRTSGWLLMTSPWPTVSLVILYLILVIQGQRWMRDRKALEIKNGLMVYNFCLVLLNAYIFYEFLMTSWLNPAFNKGCQTMDYSTNELPLRLAKVCWWYYFSKIIEFMDTFFFVLRKKNQQISFLHVYHHSTMPLLWWIGVKFVPGGESYLSGSINSFIHILMYTYYFLAAMGPHMQKFLWWKRYMTALQLIQFWWIFGHALYSLYLSCGYPNGYNVALICYVMSHILLFSNFYYRTYTKKAQSGKVKARKDGAPDRVIKGAHNGVSNGNINRCNACVNRML</sequence>
<keyword evidence="6 10" id="KW-1133">Transmembrane helix</keyword>
<feature type="transmembrane region" description="Helical" evidence="10">
    <location>
        <begin position="34"/>
        <end position="53"/>
    </location>
</feature>
<dbReference type="PANTHER" id="PTHR11157:SF166">
    <property type="entry name" value="ELONGATION OF VERY LONG CHAIN FATTY ACIDS PROTEIN"/>
    <property type="match status" value="1"/>
</dbReference>
<dbReference type="GO" id="GO:0019367">
    <property type="term" value="P:fatty acid elongation, saturated fatty acid"/>
    <property type="evidence" value="ECO:0007669"/>
    <property type="project" value="TreeGrafter"/>
</dbReference>
<keyword evidence="4 10" id="KW-0812">Transmembrane</keyword>
<dbReference type="Proteomes" id="UP000242188">
    <property type="component" value="Unassembled WGS sequence"/>
</dbReference>
<dbReference type="InterPro" id="IPR030457">
    <property type="entry name" value="ELO_CS"/>
</dbReference>
<dbReference type="EMBL" id="NEDP02001154">
    <property type="protein sequence ID" value="OWF54188.1"/>
    <property type="molecule type" value="Genomic_DNA"/>
</dbReference>
<reference evidence="11 12" key="1">
    <citation type="journal article" date="2017" name="Nat. Ecol. Evol.">
        <title>Scallop genome provides insights into evolution of bilaterian karyotype and development.</title>
        <authorList>
            <person name="Wang S."/>
            <person name="Zhang J."/>
            <person name="Jiao W."/>
            <person name="Li J."/>
            <person name="Xun X."/>
            <person name="Sun Y."/>
            <person name="Guo X."/>
            <person name="Huan P."/>
            <person name="Dong B."/>
            <person name="Zhang L."/>
            <person name="Hu X."/>
            <person name="Sun X."/>
            <person name="Wang J."/>
            <person name="Zhao C."/>
            <person name="Wang Y."/>
            <person name="Wang D."/>
            <person name="Huang X."/>
            <person name="Wang R."/>
            <person name="Lv J."/>
            <person name="Li Y."/>
            <person name="Zhang Z."/>
            <person name="Liu B."/>
            <person name="Lu W."/>
            <person name="Hui Y."/>
            <person name="Liang J."/>
            <person name="Zhou Z."/>
            <person name="Hou R."/>
            <person name="Li X."/>
            <person name="Liu Y."/>
            <person name="Li H."/>
            <person name="Ning X."/>
            <person name="Lin Y."/>
            <person name="Zhao L."/>
            <person name="Xing Q."/>
            <person name="Dou J."/>
            <person name="Li Y."/>
            <person name="Mao J."/>
            <person name="Guo H."/>
            <person name="Dou H."/>
            <person name="Li T."/>
            <person name="Mu C."/>
            <person name="Jiang W."/>
            <person name="Fu Q."/>
            <person name="Fu X."/>
            <person name="Miao Y."/>
            <person name="Liu J."/>
            <person name="Yu Q."/>
            <person name="Li R."/>
            <person name="Liao H."/>
            <person name="Li X."/>
            <person name="Kong Y."/>
            <person name="Jiang Z."/>
            <person name="Chourrout D."/>
            <person name="Li R."/>
            <person name="Bao Z."/>
        </authorList>
    </citation>
    <scope>NUCLEOTIDE SEQUENCE [LARGE SCALE GENOMIC DNA]</scope>
    <source>
        <strain evidence="11 12">PY_sf001</strain>
    </source>
</reference>
<feature type="transmembrane region" description="Helical" evidence="10">
    <location>
        <begin position="73"/>
        <end position="92"/>
    </location>
</feature>
<evidence type="ECO:0000256" key="8">
    <source>
        <dbReference type="ARBA" id="ARBA00023136"/>
    </source>
</evidence>
<evidence type="ECO:0000313" key="12">
    <source>
        <dbReference type="Proteomes" id="UP000242188"/>
    </source>
</evidence>
<feature type="transmembrane region" description="Helical" evidence="10">
    <location>
        <begin position="212"/>
        <end position="230"/>
    </location>
</feature>
<evidence type="ECO:0000256" key="4">
    <source>
        <dbReference type="ARBA" id="ARBA00022692"/>
    </source>
</evidence>
<dbReference type="GO" id="GO:0042761">
    <property type="term" value="P:very long-chain fatty acid biosynthetic process"/>
    <property type="evidence" value="ECO:0007669"/>
    <property type="project" value="TreeGrafter"/>
</dbReference>
<evidence type="ECO:0000256" key="10">
    <source>
        <dbReference type="RuleBase" id="RU361115"/>
    </source>
</evidence>
<evidence type="ECO:0000256" key="1">
    <source>
        <dbReference type="ARBA" id="ARBA00004141"/>
    </source>
</evidence>
<protein>
    <recommendedName>
        <fullName evidence="10">Elongation of very long chain fatty acids protein</fullName>
        <ecNumber evidence="10">2.3.1.199</ecNumber>
    </recommendedName>
    <alternativeName>
        <fullName evidence="10">Very-long-chain 3-oxoacyl-CoA synthase</fullName>
    </alternativeName>
</protein>
<keyword evidence="8 10" id="KW-0472">Membrane</keyword>
<dbReference type="GO" id="GO:0005789">
    <property type="term" value="C:endoplasmic reticulum membrane"/>
    <property type="evidence" value="ECO:0007669"/>
    <property type="project" value="TreeGrafter"/>
</dbReference>
<accession>A0A210QZJ8</accession>
<evidence type="ECO:0000256" key="7">
    <source>
        <dbReference type="ARBA" id="ARBA00023098"/>
    </source>
</evidence>
<dbReference type="Pfam" id="PF01151">
    <property type="entry name" value="ELO"/>
    <property type="match status" value="1"/>
</dbReference>
<feature type="transmembrane region" description="Helical" evidence="10">
    <location>
        <begin position="124"/>
        <end position="142"/>
    </location>
</feature>
<proteinExistence type="inferred from homology"/>
<evidence type="ECO:0000313" key="11">
    <source>
        <dbReference type="EMBL" id="OWF54188.1"/>
    </source>
</evidence>
<keyword evidence="9 10" id="KW-0275">Fatty acid biosynthesis</keyword>
<dbReference type="PROSITE" id="PS01188">
    <property type="entry name" value="ELO"/>
    <property type="match status" value="1"/>
</dbReference>
<evidence type="ECO:0000256" key="3">
    <source>
        <dbReference type="ARBA" id="ARBA00022679"/>
    </source>
</evidence>
<dbReference type="GO" id="GO:0009922">
    <property type="term" value="F:fatty acid elongase activity"/>
    <property type="evidence" value="ECO:0007669"/>
    <property type="project" value="UniProtKB-EC"/>
</dbReference>
<dbReference type="STRING" id="6573.A0A210QZJ8"/>